<dbReference type="Gene3D" id="1.25.10.10">
    <property type="entry name" value="Leucine-rich Repeat Variant"/>
    <property type="match status" value="1"/>
</dbReference>
<gene>
    <name evidence="4" type="ORF">EJB05_00907</name>
</gene>
<evidence type="ECO:0000256" key="1">
    <source>
        <dbReference type="ARBA" id="ARBA00022737"/>
    </source>
</evidence>
<dbReference type="GO" id="GO:0005737">
    <property type="term" value="C:cytoplasm"/>
    <property type="evidence" value="ECO:0007669"/>
    <property type="project" value="TreeGrafter"/>
</dbReference>
<dbReference type="AlphaFoldDB" id="A0A5J9WLK3"/>
<organism evidence="4 5">
    <name type="scientific">Eragrostis curvula</name>
    <name type="common">weeping love grass</name>
    <dbReference type="NCBI Taxonomy" id="38414"/>
    <lineage>
        <taxon>Eukaryota</taxon>
        <taxon>Viridiplantae</taxon>
        <taxon>Streptophyta</taxon>
        <taxon>Embryophyta</taxon>
        <taxon>Tracheophyta</taxon>
        <taxon>Spermatophyta</taxon>
        <taxon>Magnoliopsida</taxon>
        <taxon>Liliopsida</taxon>
        <taxon>Poales</taxon>
        <taxon>Poaceae</taxon>
        <taxon>PACMAD clade</taxon>
        <taxon>Chloridoideae</taxon>
        <taxon>Eragrostideae</taxon>
        <taxon>Eragrostidinae</taxon>
        <taxon>Eragrostis</taxon>
    </lineage>
</organism>
<dbReference type="Gramene" id="TVU49592">
    <property type="protein sequence ID" value="TVU49592"/>
    <property type="gene ID" value="EJB05_00907"/>
</dbReference>
<name>A0A5J9WLK3_9POAL</name>
<evidence type="ECO:0008006" key="6">
    <source>
        <dbReference type="Google" id="ProtNLM"/>
    </source>
</evidence>
<dbReference type="PROSITE" id="PS50302">
    <property type="entry name" value="PUM"/>
    <property type="match status" value="1"/>
</dbReference>
<feature type="repeat" description="Pumilio" evidence="3">
    <location>
        <begin position="231"/>
        <end position="267"/>
    </location>
</feature>
<dbReference type="InterPro" id="IPR011989">
    <property type="entry name" value="ARM-like"/>
</dbReference>
<proteinExistence type="predicted"/>
<sequence>MKFSLVELLRDKNPRMEELAVMDTVGWRLGLLVVGDNMLDIYSRTTCQSNGVGAQECRHDNYIPFPEPDYSYSIIGAAEGYKIFFCDVTGVDRDDHGQNKLCMVTALSAPPYHPVFPVSRDVSSSSSSPYSKVVNQMAQQLHRMDGCSMMLQEMIQRDRQGRSFIRGSSEDASKVMSFLDKISFWDGFIQDKIATATPDVKSMAIETSDPDQNRVLEYCDDPSIQKIILSEIMEQIYWLAKDQYGNYVVQESCVAMSQDKYSSNVIEKCLTYGDYDGDLQRLAAPNDSQTTEDSSR</sequence>
<dbReference type="InterPro" id="IPR001313">
    <property type="entry name" value="Pumilio_RNA-bd_rpt"/>
</dbReference>
<dbReference type="InterPro" id="IPR016024">
    <property type="entry name" value="ARM-type_fold"/>
</dbReference>
<dbReference type="Pfam" id="PF00806">
    <property type="entry name" value="PUF"/>
    <property type="match status" value="3"/>
</dbReference>
<protein>
    <recommendedName>
        <fullName evidence="6">PUM-HD domain-containing protein</fullName>
    </recommendedName>
</protein>
<dbReference type="PANTHER" id="PTHR12537:SF12">
    <property type="entry name" value="MATERNAL PROTEIN PUMILIO"/>
    <property type="match status" value="1"/>
</dbReference>
<keyword evidence="5" id="KW-1185">Reference proteome</keyword>
<feature type="non-terminal residue" evidence="4">
    <location>
        <position position="1"/>
    </location>
</feature>
<dbReference type="OrthoDB" id="668540at2759"/>
<keyword evidence="2" id="KW-0810">Translation regulation</keyword>
<evidence type="ECO:0000313" key="4">
    <source>
        <dbReference type="EMBL" id="TVU49592.1"/>
    </source>
</evidence>
<comment type="caution">
    <text evidence="4">The sequence shown here is derived from an EMBL/GenBank/DDBJ whole genome shotgun (WGS) entry which is preliminary data.</text>
</comment>
<dbReference type="GO" id="GO:0006417">
    <property type="term" value="P:regulation of translation"/>
    <property type="evidence" value="ECO:0007669"/>
    <property type="project" value="UniProtKB-KW"/>
</dbReference>
<dbReference type="EMBL" id="RWGY01000002">
    <property type="protein sequence ID" value="TVU49592.1"/>
    <property type="molecule type" value="Genomic_DNA"/>
</dbReference>
<evidence type="ECO:0000256" key="3">
    <source>
        <dbReference type="PROSITE-ProRule" id="PRU00317"/>
    </source>
</evidence>
<evidence type="ECO:0000313" key="5">
    <source>
        <dbReference type="Proteomes" id="UP000324897"/>
    </source>
</evidence>
<dbReference type="GO" id="GO:0003729">
    <property type="term" value="F:mRNA binding"/>
    <property type="evidence" value="ECO:0007669"/>
    <property type="project" value="TreeGrafter"/>
</dbReference>
<accession>A0A5J9WLK3</accession>
<dbReference type="SUPFAM" id="SSF48371">
    <property type="entry name" value="ARM repeat"/>
    <property type="match status" value="1"/>
</dbReference>
<evidence type="ECO:0000256" key="2">
    <source>
        <dbReference type="ARBA" id="ARBA00022845"/>
    </source>
</evidence>
<dbReference type="Proteomes" id="UP000324897">
    <property type="component" value="Chromosome 6"/>
</dbReference>
<reference evidence="4 5" key="1">
    <citation type="journal article" date="2019" name="Sci. Rep.">
        <title>A high-quality genome of Eragrostis curvula grass provides insights into Poaceae evolution and supports new strategies to enhance forage quality.</title>
        <authorList>
            <person name="Carballo J."/>
            <person name="Santos B.A.C.M."/>
            <person name="Zappacosta D."/>
            <person name="Garbus I."/>
            <person name="Selva J.P."/>
            <person name="Gallo C.A."/>
            <person name="Diaz A."/>
            <person name="Albertini E."/>
            <person name="Caccamo M."/>
            <person name="Echenique V."/>
        </authorList>
    </citation>
    <scope>NUCLEOTIDE SEQUENCE [LARGE SCALE GENOMIC DNA]</scope>
    <source>
        <strain evidence="5">cv. Victoria</strain>
        <tissue evidence="4">Leaf</tissue>
    </source>
</reference>
<dbReference type="PANTHER" id="PTHR12537">
    <property type="entry name" value="RNA BINDING PROTEIN PUMILIO-RELATED"/>
    <property type="match status" value="1"/>
</dbReference>
<keyword evidence="1" id="KW-0677">Repeat</keyword>